<dbReference type="PANTHER" id="PTHR10188">
    <property type="entry name" value="L-ASPARAGINASE"/>
    <property type="match status" value="1"/>
</dbReference>
<dbReference type="InterPro" id="IPR000246">
    <property type="entry name" value="Peptidase_T2"/>
</dbReference>
<dbReference type="EMBL" id="FN668690">
    <property type="protein sequence ID" value="CBK25226.2"/>
    <property type="molecule type" value="Genomic_DNA"/>
</dbReference>
<name>D8MAY7_BLAHO</name>
<dbReference type="RefSeq" id="XP_012899274.1">
    <property type="nucleotide sequence ID" value="XM_013043820.1"/>
</dbReference>
<feature type="active site" description="Nucleophile" evidence="1">
    <location>
        <position position="76"/>
    </location>
</feature>
<evidence type="ECO:0000313" key="3">
    <source>
        <dbReference type="EMBL" id="CBK25226.2"/>
    </source>
</evidence>
<keyword evidence="4" id="KW-1185">Reference proteome</keyword>
<evidence type="ECO:0000256" key="2">
    <source>
        <dbReference type="PIRSR" id="PIRSR600246-3"/>
    </source>
</evidence>
<dbReference type="GO" id="GO:0005737">
    <property type="term" value="C:cytoplasm"/>
    <property type="evidence" value="ECO:0007669"/>
    <property type="project" value="TreeGrafter"/>
</dbReference>
<dbReference type="OrthoDB" id="77601at2759"/>
<gene>
    <name evidence="3" type="ORF">GSBLH_T00006893001</name>
</gene>
<reference evidence="3" key="1">
    <citation type="submission" date="2010-02" db="EMBL/GenBank/DDBJ databases">
        <title>Sequencing and annotation of the Blastocystis hominis genome.</title>
        <authorList>
            <person name="Wincker P."/>
        </authorList>
    </citation>
    <scope>NUCLEOTIDE SEQUENCE</scope>
    <source>
        <strain evidence="3">Singapore isolate B</strain>
    </source>
</reference>
<dbReference type="GeneID" id="24923017"/>
<feature type="site" description="Cleavage; by autolysis" evidence="2">
    <location>
        <begin position="75"/>
        <end position="76"/>
    </location>
</feature>
<dbReference type="PANTHER" id="PTHR10188:SF8">
    <property type="entry name" value="THREONINE ASPARTASE 1"/>
    <property type="match status" value="1"/>
</dbReference>
<dbReference type="GO" id="GO:0051604">
    <property type="term" value="P:protein maturation"/>
    <property type="evidence" value="ECO:0007669"/>
    <property type="project" value="TreeGrafter"/>
</dbReference>
<dbReference type="InterPro" id="IPR029055">
    <property type="entry name" value="Ntn_hydrolases_N"/>
</dbReference>
<dbReference type="GO" id="GO:0004298">
    <property type="term" value="F:threonine-type endopeptidase activity"/>
    <property type="evidence" value="ECO:0007669"/>
    <property type="project" value="TreeGrafter"/>
</dbReference>
<dbReference type="SUPFAM" id="SSF56235">
    <property type="entry name" value="N-terminal nucleophile aminohydrolases (Ntn hydrolases)"/>
    <property type="match status" value="1"/>
</dbReference>
<proteinExistence type="predicted"/>
<accession>D8MAY7</accession>
<sequence>MRLLFEVEICPMEESTLGLEMGQLIRPCLLTGSSALNYAKENGLFKDNTVKISQRKRGERYLELLEESKKQETSDTVGCLVMENGHIVVASSSGGNWLKQPGRGGLCSVPGAGAWCEDGVGCVCSGYGECFMRSLFAKRCCDLRGTAEEIAELMQNTLLKDMQQMKITLDPVFAVAFLDERQSAMHIVHSSTHFGFGYRSETTSQVEISEKTNTQQFQIHTIHIFHLC</sequence>
<evidence type="ECO:0000313" key="4">
    <source>
        <dbReference type="Proteomes" id="UP000008312"/>
    </source>
</evidence>
<dbReference type="Gene3D" id="3.60.20.30">
    <property type="entry name" value="(Glycosyl)asparaginase"/>
    <property type="match status" value="1"/>
</dbReference>
<evidence type="ECO:0000256" key="1">
    <source>
        <dbReference type="PIRSR" id="PIRSR600246-1"/>
    </source>
</evidence>
<dbReference type="Proteomes" id="UP000008312">
    <property type="component" value="Unassembled WGS sequence"/>
</dbReference>
<protein>
    <submittedName>
        <fullName evidence="3">Uncharacterized protein</fullName>
    </submittedName>
</protein>
<dbReference type="InParanoid" id="D8MAY7"/>
<organism evidence="3">
    <name type="scientific">Blastocystis hominis</name>
    <dbReference type="NCBI Taxonomy" id="12968"/>
    <lineage>
        <taxon>Eukaryota</taxon>
        <taxon>Sar</taxon>
        <taxon>Stramenopiles</taxon>
        <taxon>Bigyra</taxon>
        <taxon>Opalozoa</taxon>
        <taxon>Opalinata</taxon>
        <taxon>Blastocystidae</taxon>
        <taxon>Blastocystis</taxon>
    </lineage>
</organism>
<dbReference type="Pfam" id="PF01112">
    <property type="entry name" value="Asparaginase_2"/>
    <property type="match status" value="1"/>
</dbReference>
<dbReference type="AlphaFoldDB" id="D8MAY7"/>